<keyword evidence="4" id="KW-1185">Reference proteome</keyword>
<dbReference type="PROSITE" id="PS51257">
    <property type="entry name" value="PROKAR_LIPOPROTEIN"/>
    <property type="match status" value="1"/>
</dbReference>
<dbReference type="SUPFAM" id="SSF48452">
    <property type="entry name" value="TPR-like"/>
    <property type="match status" value="1"/>
</dbReference>
<protein>
    <submittedName>
        <fullName evidence="3">Uncharacterized protein</fullName>
    </submittedName>
</protein>
<feature type="region of interest" description="Disordered" evidence="1">
    <location>
        <begin position="69"/>
        <end position="89"/>
    </location>
</feature>
<feature type="chain" id="PRO_5013159228" evidence="2">
    <location>
        <begin position="21"/>
        <end position="231"/>
    </location>
</feature>
<dbReference type="AlphaFoldDB" id="A0A1R4H2X6"/>
<evidence type="ECO:0000313" key="4">
    <source>
        <dbReference type="Proteomes" id="UP000195667"/>
    </source>
</evidence>
<dbReference type="RefSeq" id="WP_087142590.1">
    <property type="nucleotide sequence ID" value="NZ_FUKI01000057.1"/>
</dbReference>
<proteinExistence type="predicted"/>
<reference evidence="4" key="1">
    <citation type="submission" date="2017-02" db="EMBL/GenBank/DDBJ databases">
        <authorList>
            <person name="Daims H."/>
        </authorList>
    </citation>
    <scope>NUCLEOTIDE SEQUENCE [LARGE SCALE GENOMIC DNA]</scope>
</reference>
<accession>A0A1R4H2X6</accession>
<feature type="signal peptide" evidence="2">
    <location>
        <begin position="1"/>
        <end position="20"/>
    </location>
</feature>
<evidence type="ECO:0000313" key="3">
    <source>
        <dbReference type="EMBL" id="SJM90574.1"/>
    </source>
</evidence>
<dbReference type="EMBL" id="FUKI01000057">
    <property type="protein sequence ID" value="SJM90574.1"/>
    <property type="molecule type" value="Genomic_DNA"/>
</dbReference>
<evidence type="ECO:0000256" key="2">
    <source>
        <dbReference type="SAM" id="SignalP"/>
    </source>
</evidence>
<evidence type="ECO:0000256" key="1">
    <source>
        <dbReference type="SAM" id="MobiDB-lite"/>
    </source>
</evidence>
<dbReference type="Gene3D" id="1.25.40.10">
    <property type="entry name" value="Tetratricopeptide repeat domain"/>
    <property type="match status" value="1"/>
</dbReference>
<dbReference type="InterPro" id="IPR011990">
    <property type="entry name" value="TPR-like_helical_dom_sf"/>
</dbReference>
<gene>
    <name evidence="3" type="ORF">CRENPOLYSF1_150039</name>
</gene>
<keyword evidence="2" id="KW-0732">Signal</keyword>
<organism evidence="3 4">
    <name type="scientific">Crenothrix polyspora</name>
    <dbReference type="NCBI Taxonomy" id="360316"/>
    <lineage>
        <taxon>Bacteria</taxon>
        <taxon>Pseudomonadati</taxon>
        <taxon>Pseudomonadota</taxon>
        <taxon>Gammaproteobacteria</taxon>
        <taxon>Methylococcales</taxon>
        <taxon>Crenotrichaceae</taxon>
        <taxon>Crenothrix</taxon>
    </lineage>
</organism>
<dbReference type="Proteomes" id="UP000195667">
    <property type="component" value="Unassembled WGS sequence"/>
</dbReference>
<sequence length="231" mass="25131">MTIKQLFAPCTLIVLLTSCAGEYQNNYPAPVYGGDIPAPPPPVYKPIAPPPTVVTKPLKEFNPHAVPIEITPDPVRQKPKPPRPIPEEKVEELPPFVEENPVPVPEVPAEPDTPVAFTPLESNAHLSAPVNALVLAAKQDTDRGNPEAAGVALERAIRIEPRNATLYYKLAVARLNQSQPRLAEDLAKKAALLASEDRELKKHSWLLIAKARELLSNPEGAKAARKKAEGF</sequence>
<dbReference type="OrthoDB" id="5570544at2"/>
<name>A0A1R4H2X6_9GAMM</name>